<dbReference type="SUPFAM" id="SSF89372">
    <property type="entry name" value="Fucose-specific lectin"/>
    <property type="match status" value="1"/>
</dbReference>
<sequence>MKRLLTAMTLFLLVTSVFTSCKKEEAFTDDMVLESFSFEPSSNEGLTKTINATVEGKTIYIRVPNAVDIKAAVPSFRLNYDKFVAFIGNQVVESGVTVIDLSAPTTIRFSAESSLSEYNLVGLQSASILSFGFYAEDNPGVLFRDYSAKITKLDISVELPVDADITELVARYTTSDGATVKFNGAAFVSKQTKVDYSIPVKLNLSDSEMSEEEIFTVTVGRLTAPVWSEVVLADFLTVNSAASWIEINPLTNQPYFMIQRSGSADLDRKAVIGKYDPETKTWVPVGAETGFSPTRVDAISMDFASNGDLYAAYKDYEVTGKEQYGSVMKYSNGYWSFVGEQQASFNRVNYMVIKVDKNNIPYIGYIFARAAAPYPNRGTYVESFSNSAWTGTTLNPSTTGFWSKLVKGRDGVLYYLTMDLTSGSGVRKPSVYKQVNGGWSLVGQMNVGPSTSNSGNLNIDLDASEDGQLYLTYQSNSPSYATYVMHWDGTSWKQLGDGFAQTTNSSANRDNVAIKIHPDGRIFLAYGDANNGIKVTTFNETTGNWNPATQLTPLNGNKYEMRISDEGVVYLATVIDSKPVLFKYDIPGQ</sequence>
<gene>
    <name evidence="2" type="ORF">H8B04_04705</name>
</gene>
<keyword evidence="1" id="KW-0732">Signal</keyword>
<comment type="caution">
    <text evidence="2">The sequence shown here is derived from an EMBL/GenBank/DDBJ whole genome shotgun (WGS) entry which is preliminary data.</text>
</comment>
<dbReference type="Gene3D" id="2.60.40.2340">
    <property type="match status" value="1"/>
</dbReference>
<accession>A0ABR7YC38</accession>
<proteinExistence type="predicted"/>
<dbReference type="Proteomes" id="UP000651271">
    <property type="component" value="Unassembled WGS sequence"/>
</dbReference>
<organism evidence="2 3">
    <name type="scientific">Sphingobacterium litopenaei</name>
    <dbReference type="NCBI Taxonomy" id="2763500"/>
    <lineage>
        <taxon>Bacteria</taxon>
        <taxon>Pseudomonadati</taxon>
        <taxon>Bacteroidota</taxon>
        <taxon>Sphingobacteriia</taxon>
        <taxon>Sphingobacteriales</taxon>
        <taxon>Sphingobacteriaceae</taxon>
        <taxon>Sphingobacterium</taxon>
    </lineage>
</organism>
<dbReference type="RefSeq" id="WP_190301621.1">
    <property type="nucleotide sequence ID" value="NZ_JACOIJ010000006.1"/>
</dbReference>
<feature type="signal peptide" evidence="1">
    <location>
        <begin position="1"/>
        <end position="19"/>
    </location>
</feature>
<reference evidence="2 3" key="1">
    <citation type="submission" date="2020-08" db="EMBL/GenBank/DDBJ databases">
        <title>Sphingobacterium sp. DN04309 isolated from aquaculture water.</title>
        <authorList>
            <person name="Zhang M."/>
        </authorList>
    </citation>
    <scope>NUCLEOTIDE SEQUENCE [LARGE SCALE GENOMIC DNA]</scope>
    <source>
        <strain evidence="2 3">DN04309</strain>
    </source>
</reference>
<evidence type="ECO:0000313" key="3">
    <source>
        <dbReference type="Proteomes" id="UP000651271"/>
    </source>
</evidence>
<dbReference type="PROSITE" id="PS51257">
    <property type="entry name" value="PROKAR_LIPOPROTEIN"/>
    <property type="match status" value="1"/>
</dbReference>
<name>A0ABR7YC38_9SPHI</name>
<dbReference type="EMBL" id="JACOIJ010000006">
    <property type="protein sequence ID" value="MBD1428874.1"/>
    <property type="molecule type" value="Genomic_DNA"/>
</dbReference>
<protein>
    <submittedName>
        <fullName evidence="2">Uncharacterized protein</fullName>
    </submittedName>
</protein>
<keyword evidence="3" id="KW-1185">Reference proteome</keyword>
<evidence type="ECO:0000256" key="1">
    <source>
        <dbReference type="SAM" id="SignalP"/>
    </source>
</evidence>
<evidence type="ECO:0000313" key="2">
    <source>
        <dbReference type="EMBL" id="MBD1428874.1"/>
    </source>
</evidence>
<feature type="chain" id="PRO_5045442435" evidence="1">
    <location>
        <begin position="20"/>
        <end position="589"/>
    </location>
</feature>